<keyword evidence="3" id="KW-1185">Reference proteome</keyword>
<organism evidence="2 3">
    <name type="scientific">Sphaerotilus mobilis</name>
    <dbReference type="NCBI Taxonomy" id="47994"/>
    <lineage>
        <taxon>Bacteria</taxon>
        <taxon>Pseudomonadati</taxon>
        <taxon>Pseudomonadota</taxon>
        <taxon>Betaproteobacteria</taxon>
        <taxon>Burkholderiales</taxon>
        <taxon>Sphaerotilaceae</taxon>
        <taxon>Sphaerotilus</taxon>
    </lineage>
</organism>
<dbReference type="InterPro" id="IPR004564">
    <property type="entry name" value="OM_lipoprot_carrier_LolA-like"/>
</dbReference>
<dbReference type="Pfam" id="PF19574">
    <property type="entry name" value="LolA_3"/>
    <property type="match status" value="1"/>
</dbReference>
<sequence length="203" mass="22137">MPTPPRRPEHRVAVRTWLAASIFAASSLLSPAFAFGLEDLMRTLASVKEGEASFTEKRTVSSLDQPLLSSGRLSFTAPDRFERVTLKPRREALQVNGNTLTMSQGSRSRTLALDAVPEAQIMVEAVRGTLTGNQAALQKYFSTQVSGAAERWALDLKPLDAKLRGSIATIRVSGRQAEVQEIVLDLADGDRSVMKIEPAMVSR</sequence>
<gene>
    <name evidence="2" type="ORF">EV685_3069</name>
</gene>
<dbReference type="Proteomes" id="UP000293433">
    <property type="component" value="Unassembled WGS sequence"/>
</dbReference>
<reference evidence="2 3" key="1">
    <citation type="submission" date="2019-02" db="EMBL/GenBank/DDBJ databases">
        <title>Genomic Encyclopedia of Type Strains, Phase IV (KMG-IV): sequencing the most valuable type-strain genomes for metagenomic binning, comparative biology and taxonomic classification.</title>
        <authorList>
            <person name="Goeker M."/>
        </authorList>
    </citation>
    <scope>NUCLEOTIDE SEQUENCE [LARGE SCALE GENOMIC DNA]</scope>
    <source>
        <strain evidence="2 3">DSM 10617</strain>
    </source>
</reference>
<dbReference type="AlphaFoldDB" id="A0A4Q7LBZ5"/>
<dbReference type="SUPFAM" id="SSF89392">
    <property type="entry name" value="Prokaryotic lipoproteins and lipoprotein localization factors"/>
    <property type="match status" value="1"/>
</dbReference>
<dbReference type="InterPro" id="IPR029046">
    <property type="entry name" value="LolA/LolB/LppX"/>
</dbReference>
<proteinExistence type="predicted"/>
<accession>A0A4Q7LBZ5</accession>
<dbReference type="CDD" id="cd16325">
    <property type="entry name" value="LolA"/>
    <property type="match status" value="1"/>
</dbReference>
<evidence type="ECO:0000313" key="3">
    <source>
        <dbReference type="Proteomes" id="UP000293433"/>
    </source>
</evidence>
<keyword evidence="2" id="KW-0449">Lipoprotein</keyword>
<dbReference type="Gene3D" id="2.50.20.10">
    <property type="entry name" value="Lipoprotein localisation LolA/LolB/LppX"/>
    <property type="match status" value="1"/>
</dbReference>
<name>A0A4Q7LBZ5_9BURK</name>
<dbReference type="EMBL" id="SGWV01000011">
    <property type="protein sequence ID" value="RZS51885.1"/>
    <property type="molecule type" value="Genomic_DNA"/>
</dbReference>
<evidence type="ECO:0000256" key="1">
    <source>
        <dbReference type="ARBA" id="ARBA00022729"/>
    </source>
</evidence>
<keyword evidence="1" id="KW-0732">Signal</keyword>
<dbReference type="RefSeq" id="WP_242615618.1">
    <property type="nucleotide sequence ID" value="NZ_SGWV01000011.1"/>
</dbReference>
<evidence type="ECO:0000313" key="2">
    <source>
        <dbReference type="EMBL" id="RZS51885.1"/>
    </source>
</evidence>
<protein>
    <submittedName>
        <fullName evidence="2">Outer membrane lipoprotein-sorting protein</fullName>
    </submittedName>
</protein>
<comment type="caution">
    <text evidence="2">The sequence shown here is derived from an EMBL/GenBank/DDBJ whole genome shotgun (WGS) entry which is preliminary data.</text>
</comment>